<reference evidence="2 3" key="1">
    <citation type="submission" date="2019-05" db="EMBL/GenBank/DDBJ databases">
        <title>Another draft genome of Portunus trituberculatus and its Hox gene families provides insights of decapod evolution.</title>
        <authorList>
            <person name="Jeong J.-H."/>
            <person name="Song I."/>
            <person name="Kim S."/>
            <person name="Choi T."/>
            <person name="Kim D."/>
            <person name="Ryu S."/>
            <person name="Kim W."/>
        </authorList>
    </citation>
    <scope>NUCLEOTIDE SEQUENCE [LARGE SCALE GENOMIC DNA]</scope>
    <source>
        <tissue evidence="2">Muscle</tissue>
    </source>
</reference>
<feature type="compositionally biased region" description="Basic and acidic residues" evidence="1">
    <location>
        <begin position="64"/>
        <end position="78"/>
    </location>
</feature>
<dbReference type="Proteomes" id="UP000324222">
    <property type="component" value="Unassembled WGS sequence"/>
</dbReference>
<dbReference type="EMBL" id="VSRR010007612">
    <property type="protein sequence ID" value="MPC47203.1"/>
    <property type="molecule type" value="Genomic_DNA"/>
</dbReference>
<accession>A0A5B7FQ47</accession>
<comment type="caution">
    <text evidence="2">The sequence shown here is derived from an EMBL/GenBank/DDBJ whole genome shotgun (WGS) entry which is preliminary data.</text>
</comment>
<feature type="region of interest" description="Disordered" evidence="1">
    <location>
        <begin position="128"/>
        <end position="170"/>
    </location>
</feature>
<gene>
    <name evidence="2" type="ORF">E2C01_040940</name>
</gene>
<name>A0A5B7FQ47_PORTR</name>
<sequence>MEARPSMRHITESISLSSCELAAHHSCLALLQPQKEERQWFLYPSTNPNTHGRNLARHIKSEIRKTKGDERGRKEARPVGDGGVDNSEAKRVKQSLKPCNAHLRPVLRCPSTSSSSFQGELQHLPFLQAPPFPSHSSHARSAPLHPTPLPGAVLPRPGVKCGESSGLGDG</sequence>
<evidence type="ECO:0000313" key="3">
    <source>
        <dbReference type="Proteomes" id="UP000324222"/>
    </source>
</evidence>
<evidence type="ECO:0000256" key="1">
    <source>
        <dbReference type="SAM" id="MobiDB-lite"/>
    </source>
</evidence>
<organism evidence="2 3">
    <name type="scientific">Portunus trituberculatus</name>
    <name type="common">Swimming crab</name>
    <name type="synonym">Neptunus trituberculatus</name>
    <dbReference type="NCBI Taxonomy" id="210409"/>
    <lineage>
        <taxon>Eukaryota</taxon>
        <taxon>Metazoa</taxon>
        <taxon>Ecdysozoa</taxon>
        <taxon>Arthropoda</taxon>
        <taxon>Crustacea</taxon>
        <taxon>Multicrustacea</taxon>
        <taxon>Malacostraca</taxon>
        <taxon>Eumalacostraca</taxon>
        <taxon>Eucarida</taxon>
        <taxon>Decapoda</taxon>
        <taxon>Pleocyemata</taxon>
        <taxon>Brachyura</taxon>
        <taxon>Eubrachyura</taxon>
        <taxon>Portunoidea</taxon>
        <taxon>Portunidae</taxon>
        <taxon>Portuninae</taxon>
        <taxon>Portunus</taxon>
    </lineage>
</organism>
<dbReference type="AlphaFoldDB" id="A0A5B7FQ47"/>
<evidence type="ECO:0000313" key="2">
    <source>
        <dbReference type="EMBL" id="MPC47203.1"/>
    </source>
</evidence>
<proteinExistence type="predicted"/>
<keyword evidence="3" id="KW-1185">Reference proteome</keyword>
<protein>
    <submittedName>
        <fullName evidence="2">Uncharacterized protein</fullName>
    </submittedName>
</protein>
<feature type="region of interest" description="Disordered" evidence="1">
    <location>
        <begin position="64"/>
        <end position="96"/>
    </location>
</feature>